<evidence type="ECO:0000313" key="3">
    <source>
        <dbReference type="EMBL" id="EWC60242.1"/>
    </source>
</evidence>
<reference evidence="3 4" key="1">
    <citation type="journal article" date="2014" name="Genome Announc.">
        <title>Draft Genome Sequence of the Antitrypanosomally Active Sponge-Associated Bacterium Actinokineospora sp. Strain EG49.</title>
        <authorList>
            <person name="Harjes J."/>
            <person name="Ryu T."/>
            <person name="Abdelmohsen U.R."/>
            <person name="Moitinho-Silva L."/>
            <person name="Horn H."/>
            <person name="Ravasi T."/>
            <person name="Hentschel U."/>
        </authorList>
    </citation>
    <scope>NUCLEOTIDE SEQUENCE [LARGE SCALE GENOMIC DNA]</scope>
    <source>
        <strain evidence="3 4">EG49</strain>
    </source>
</reference>
<sequence length="727" mass="77221">MGTWNLQGAGHSTENKWQTGVGSLMREYRLLALQEAGSPPESAVEQQVVTTPDGTGREWRVHEFRWLGTESRPNSYVYWLETDPNGHRVNLAIITRERVDAIDVVAGPYRPALGVRQRGAWYFSAHGASGSGGDVPTLLNNINQRVGAHRQADHADYRWYALGDFNRDLRNGGIPFVVNPTAGPTHPATAPTSHYDYMVRDNGVELQGTVLAVQLSDHLAVRYTFPPDDQPDPTPTQSLRVMPLGDSITEGVGSSNHTGYRSELYDQLRGDVTTLDFVGSLSSGAMSDPQHEGHSGWMIDQITAAADLSVATLRPNVVTLHAGTNDMDRGDAIAAPGRINHLINRVLADSPGVVVLVATLVPSTSPTVQARIDSFNQTLHEVVAGHQADGHHVGLVDMRGVTTADLDDTLHPNDSGYHKMADAFHHAIIGAVQDGWITPGGAVPPSCPTPGGSWLPRGQIASGTGFATGPSVRFADLDGDGRDDYLVLHPGGAVDAWRNNGGDHDGQAGWAPIGRVAGGTGSGPSDTVTFADLDGDHRDDYLVIGTQGQINAWRNNGGDQNGPQGWIALGQIATGVPEVVTSRQIELADVDGDERDDYLVVSQTNAVDAWLNNGGDHDGHAGWIPRGRIASGVGTSSDTVVFADLTCDRLADYALLGHGGRIDAWRNIGGDRDGQAGFIPMGRIATGTSAPGAVHLADFNGDGLDDYLVVDQNGVVNAWQNNGGDPA</sequence>
<evidence type="ECO:0000259" key="2">
    <source>
        <dbReference type="Pfam" id="PF13472"/>
    </source>
</evidence>
<dbReference type="Pfam" id="PF13472">
    <property type="entry name" value="Lipase_GDSL_2"/>
    <property type="match status" value="1"/>
</dbReference>
<evidence type="ECO:0000313" key="4">
    <source>
        <dbReference type="Proteomes" id="UP000019277"/>
    </source>
</evidence>
<dbReference type="SUPFAM" id="SSF52266">
    <property type="entry name" value="SGNH hydrolase"/>
    <property type="match status" value="1"/>
</dbReference>
<keyword evidence="4" id="KW-1185">Reference proteome</keyword>
<dbReference type="SUPFAM" id="SSF69318">
    <property type="entry name" value="Integrin alpha N-terminal domain"/>
    <property type="match status" value="1"/>
</dbReference>
<dbReference type="InterPro" id="IPR036514">
    <property type="entry name" value="SGNH_hydro_sf"/>
</dbReference>
<dbReference type="STRING" id="909613.UO65_4488"/>
<accession>W7IU17</accession>
<dbReference type="InterPro" id="IPR028994">
    <property type="entry name" value="Integrin_alpha_N"/>
</dbReference>
<dbReference type="eggNOG" id="COG2755">
    <property type="taxonomic scope" value="Bacteria"/>
</dbReference>
<dbReference type="PANTHER" id="PTHR30383:SF5">
    <property type="entry name" value="SGNH HYDROLASE-TYPE ESTERASE DOMAIN-CONTAINING PROTEIN"/>
    <property type="match status" value="1"/>
</dbReference>
<dbReference type="eggNOG" id="COG3021">
    <property type="taxonomic scope" value="Bacteria"/>
</dbReference>
<dbReference type="SUPFAM" id="SSF56219">
    <property type="entry name" value="DNase I-like"/>
    <property type="match status" value="1"/>
</dbReference>
<comment type="caution">
    <text evidence="3">The sequence shown here is derived from an EMBL/GenBank/DDBJ whole genome shotgun (WGS) entry which is preliminary data.</text>
</comment>
<dbReference type="InterPro" id="IPR036691">
    <property type="entry name" value="Endo/exonu/phosph_ase_sf"/>
</dbReference>
<organism evidence="3 4">
    <name type="scientific">Actinokineospora spheciospongiae</name>
    <dbReference type="NCBI Taxonomy" id="909613"/>
    <lineage>
        <taxon>Bacteria</taxon>
        <taxon>Bacillati</taxon>
        <taxon>Actinomycetota</taxon>
        <taxon>Actinomycetes</taxon>
        <taxon>Pseudonocardiales</taxon>
        <taxon>Pseudonocardiaceae</taxon>
        <taxon>Actinokineospora</taxon>
    </lineage>
</organism>
<dbReference type="Pfam" id="PF13517">
    <property type="entry name" value="FG-GAP_3"/>
    <property type="match status" value="1"/>
</dbReference>
<dbReference type="GO" id="GO:0004622">
    <property type="term" value="F:phosphatidylcholine lysophospholipase activity"/>
    <property type="evidence" value="ECO:0007669"/>
    <property type="project" value="TreeGrafter"/>
</dbReference>
<protein>
    <recommendedName>
        <fullName evidence="2">SGNH hydrolase-type esterase domain-containing protein</fullName>
    </recommendedName>
</protein>
<dbReference type="InterPro" id="IPR003539">
    <property type="entry name" value="CD_toxinB"/>
</dbReference>
<dbReference type="PANTHER" id="PTHR30383">
    <property type="entry name" value="THIOESTERASE 1/PROTEASE 1/LYSOPHOSPHOLIPASE L1"/>
    <property type="match status" value="1"/>
</dbReference>
<dbReference type="PRINTS" id="PR01388">
    <property type="entry name" value="CDTOXINB"/>
</dbReference>
<evidence type="ECO:0000256" key="1">
    <source>
        <dbReference type="ARBA" id="ARBA00022729"/>
    </source>
</evidence>
<dbReference type="Proteomes" id="UP000019277">
    <property type="component" value="Unassembled WGS sequence"/>
</dbReference>
<dbReference type="AlphaFoldDB" id="W7IU17"/>
<gene>
    <name evidence="3" type="ORF">UO65_4488</name>
</gene>
<dbReference type="Gene3D" id="3.60.10.10">
    <property type="entry name" value="Endonuclease/exonuclease/phosphatase"/>
    <property type="match status" value="1"/>
</dbReference>
<feature type="domain" description="SGNH hydrolase-type esterase" evidence="2">
    <location>
        <begin position="244"/>
        <end position="418"/>
    </location>
</feature>
<dbReference type="InterPro" id="IPR051532">
    <property type="entry name" value="Ester_Hydrolysis_Enzymes"/>
</dbReference>
<dbReference type="Gene3D" id="3.40.50.1110">
    <property type="entry name" value="SGNH hydrolase"/>
    <property type="match status" value="1"/>
</dbReference>
<dbReference type="PATRIC" id="fig|909613.9.peg.4490"/>
<dbReference type="InterPro" id="IPR013517">
    <property type="entry name" value="FG-GAP"/>
</dbReference>
<dbReference type="InterPro" id="IPR013830">
    <property type="entry name" value="SGNH_hydro"/>
</dbReference>
<name>W7IU17_9PSEU</name>
<dbReference type="EMBL" id="AYXG01000166">
    <property type="protein sequence ID" value="EWC60242.1"/>
    <property type="molecule type" value="Genomic_DNA"/>
</dbReference>
<proteinExistence type="predicted"/>
<keyword evidence="1" id="KW-0732">Signal</keyword>
<dbReference type="CDD" id="cd01833">
    <property type="entry name" value="XynB_like"/>
    <property type="match status" value="1"/>
</dbReference>